<dbReference type="SUPFAM" id="SSF46689">
    <property type="entry name" value="Homeodomain-like"/>
    <property type="match status" value="1"/>
</dbReference>
<evidence type="ECO:0000256" key="1">
    <source>
        <dbReference type="ARBA" id="ARBA00023015"/>
    </source>
</evidence>
<name>A0AB74UZH4_9GAMM</name>
<dbReference type="FunFam" id="1.10.10.60:FF:000141">
    <property type="entry name" value="TetR family transcriptional regulator"/>
    <property type="match status" value="1"/>
</dbReference>
<feature type="domain" description="HTH tetR-type" evidence="5">
    <location>
        <begin position="14"/>
        <end position="74"/>
    </location>
</feature>
<evidence type="ECO:0000256" key="2">
    <source>
        <dbReference type="ARBA" id="ARBA00023125"/>
    </source>
</evidence>
<dbReference type="GO" id="GO:0000976">
    <property type="term" value="F:transcription cis-regulatory region binding"/>
    <property type="evidence" value="ECO:0007669"/>
    <property type="project" value="TreeGrafter"/>
</dbReference>
<organism evidence="6">
    <name type="scientific">Rhodanobacter sp. FW102-FHT14D07</name>
    <dbReference type="NCBI Taxonomy" id="3351462"/>
    <lineage>
        <taxon>Bacteria</taxon>
        <taxon>Pseudomonadati</taxon>
        <taxon>Pseudomonadota</taxon>
        <taxon>Gammaproteobacteria</taxon>
        <taxon>Lysobacterales</taxon>
        <taxon>Rhodanobacteraceae</taxon>
        <taxon>Rhodanobacter</taxon>
    </lineage>
</organism>
<evidence type="ECO:0000313" key="6">
    <source>
        <dbReference type="EMBL" id="XIA19710.1"/>
    </source>
</evidence>
<evidence type="ECO:0000256" key="4">
    <source>
        <dbReference type="PROSITE-ProRule" id="PRU00335"/>
    </source>
</evidence>
<dbReference type="Gene3D" id="1.10.357.10">
    <property type="entry name" value="Tetracycline Repressor, domain 2"/>
    <property type="match status" value="1"/>
</dbReference>
<dbReference type="PROSITE" id="PS01081">
    <property type="entry name" value="HTH_TETR_1"/>
    <property type="match status" value="1"/>
</dbReference>
<evidence type="ECO:0000259" key="5">
    <source>
        <dbReference type="PROSITE" id="PS50977"/>
    </source>
</evidence>
<protein>
    <submittedName>
        <fullName evidence="6">TetR/AcrR family transcriptional regulator</fullName>
    </submittedName>
</protein>
<dbReference type="PANTHER" id="PTHR30055">
    <property type="entry name" value="HTH-TYPE TRANSCRIPTIONAL REGULATOR RUTR"/>
    <property type="match status" value="1"/>
</dbReference>
<keyword evidence="3" id="KW-0804">Transcription</keyword>
<dbReference type="SUPFAM" id="SSF48498">
    <property type="entry name" value="Tetracyclin repressor-like, C-terminal domain"/>
    <property type="match status" value="1"/>
</dbReference>
<dbReference type="PANTHER" id="PTHR30055:SF234">
    <property type="entry name" value="HTH-TYPE TRANSCRIPTIONAL REGULATOR BETI"/>
    <property type="match status" value="1"/>
</dbReference>
<dbReference type="InterPro" id="IPR036271">
    <property type="entry name" value="Tet_transcr_reg_TetR-rel_C_sf"/>
</dbReference>
<dbReference type="RefSeq" id="WP_395118762.1">
    <property type="nucleotide sequence ID" value="NZ_CP170721.1"/>
</dbReference>
<dbReference type="EMBL" id="CP170721">
    <property type="protein sequence ID" value="XIA19710.1"/>
    <property type="molecule type" value="Genomic_DNA"/>
</dbReference>
<sequence>MPSSCQRPRPSSRAELPEHMGLVARQLFTSHGYAQVTMEQVAAQAGVSKRTLYKYFPAKEALLEHTLEASLSKDLATRDFSLHERAGFRAGATALLHESAHWCEQRADILLPYIRYKFANFDPGARPKEDRGLLPLWVMLIEAAQDRGELAPQHRSEQLGIYFHYLYLGALMRWLSEPGLDLRQEFDMVIGLFMDGAAAGAN</sequence>
<dbReference type="GO" id="GO:0003700">
    <property type="term" value="F:DNA-binding transcription factor activity"/>
    <property type="evidence" value="ECO:0007669"/>
    <property type="project" value="TreeGrafter"/>
</dbReference>
<proteinExistence type="predicted"/>
<dbReference type="InterPro" id="IPR009057">
    <property type="entry name" value="Homeodomain-like_sf"/>
</dbReference>
<dbReference type="InterPro" id="IPR050109">
    <property type="entry name" value="HTH-type_TetR-like_transc_reg"/>
</dbReference>
<keyword evidence="2 4" id="KW-0238">DNA-binding</keyword>
<dbReference type="InterPro" id="IPR001647">
    <property type="entry name" value="HTH_TetR"/>
</dbReference>
<dbReference type="AlphaFoldDB" id="A0AB74UZH4"/>
<reference evidence="6" key="1">
    <citation type="submission" date="2024-10" db="EMBL/GenBank/DDBJ databases">
        <authorList>
            <person name="Lesea H.P."/>
            <person name="Kuehl J.V."/>
            <person name="Chandonia J.-M."/>
        </authorList>
    </citation>
    <scope>NUCLEOTIDE SEQUENCE</scope>
    <source>
        <strain evidence="6">FW102-FHT14D07</strain>
    </source>
</reference>
<dbReference type="InterPro" id="IPR023772">
    <property type="entry name" value="DNA-bd_HTH_TetR-type_CS"/>
</dbReference>
<evidence type="ECO:0000256" key="3">
    <source>
        <dbReference type="ARBA" id="ARBA00023163"/>
    </source>
</evidence>
<gene>
    <name evidence="6" type="ORF">ACFYG5_06135</name>
</gene>
<feature type="DNA-binding region" description="H-T-H motif" evidence="4">
    <location>
        <begin position="37"/>
        <end position="56"/>
    </location>
</feature>
<accession>A0AB74UZH4</accession>
<dbReference type="PRINTS" id="PR00455">
    <property type="entry name" value="HTHTETR"/>
</dbReference>
<dbReference type="PROSITE" id="PS50977">
    <property type="entry name" value="HTH_TETR_2"/>
    <property type="match status" value="1"/>
</dbReference>
<keyword evidence="1" id="KW-0805">Transcription regulation</keyword>
<dbReference type="Pfam" id="PF00440">
    <property type="entry name" value="TetR_N"/>
    <property type="match status" value="1"/>
</dbReference>